<protein>
    <submittedName>
        <fullName evidence="3">Uncharacterized protein</fullName>
    </submittedName>
</protein>
<keyword evidence="4" id="KW-1185">Reference proteome</keyword>
<feature type="region of interest" description="Disordered" evidence="2">
    <location>
        <begin position="54"/>
        <end position="85"/>
    </location>
</feature>
<keyword evidence="1" id="KW-0175">Coiled coil</keyword>
<evidence type="ECO:0000256" key="2">
    <source>
        <dbReference type="SAM" id="MobiDB-lite"/>
    </source>
</evidence>
<sequence>MKFNSKNLPSHDRSHAYTSNGIHTSINNHLTLNPLNPQAATIHHFILPPPPAPVVESAGDSHDEAYVPPGEANGHSSQSNDAPSLRTQDLMLRMRKGLLLLDERVGETDIEQRFHILRSRLEEIEKELVALNREMALRRKKKASQEQSIDKSEGLL</sequence>
<evidence type="ECO:0000313" key="4">
    <source>
        <dbReference type="Proteomes" id="UP001221413"/>
    </source>
</evidence>
<feature type="region of interest" description="Disordered" evidence="2">
    <location>
        <begin position="1"/>
        <end position="20"/>
    </location>
</feature>
<proteinExistence type="predicted"/>
<comment type="caution">
    <text evidence="3">The sequence shown here is derived from an EMBL/GenBank/DDBJ whole genome shotgun (WGS) entry which is preliminary data.</text>
</comment>
<dbReference type="AlphaFoldDB" id="A0AAD6IV39"/>
<accession>A0AAD6IV39</accession>
<name>A0AAD6IV39_DREDA</name>
<gene>
    <name evidence="3" type="ORF">Dda_8245</name>
</gene>
<evidence type="ECO:0000313" key="3">
    <source>
        <dbReference type="EMBL" id="KAJ6257356.1"/>
    </source>
</evidence>
<dbReference type="Proteomes" id="UP001221413">
    <property type="component" value="Unassembled WGS sequence"/>
</dbReference>
<feature type="compositionally biased region" description="Polar residues" evidence="2">
    <location>
        <begin position="74"/>
        <end position="85"/>
    </location>
</feature>
<reference evidence="3" key="1">
    <citation type="submission" date="2023-01" db="EMBL/GenBank/DDBJ databases">
        <title>The chitinases involved in constricting ring structure development in the nematode-trapping fungus Drechslerella dactyloides.</title>
        <authorList>
            <person name="Wang R."/>
            <person name="Zhang L."/>
            <person name="Tang P."/>
            <person name="Li S."/>
            <person name="Liang L."/>
        </authorList>
    </citation>
    <scope>NUCLEOTIDE SEQUENCE</scope>
    <source>
        <strain evidence="3">YMF1.00031</strain>
    </source>
</reference>
<evidence type="ECO:0000256" key="1">
    <source>
        <dbReference type="SAM" id="Coils"/>
    </source>
</evidence>
<feature type="coiled-coil region" evidence="1">
    <location>
        <begin position="107"/>
        <end position="141"/>
    </location>
</feature>
<dbReference type="EMBL" id="JAQGDS010000011">
    <property type="protein sequence ID" value="KAJ6257356.1"/>
    <property type="molecule type" value="Genomic_DNA"/>
</dbReference>
<organism evidence="3 4">
    <name type="scientific">Drechslerella dactyloides</name>
    <name type="common">Nematode-trapping fungus</name>
    <name type="synonym">Arthrobotrys dactyloides</name>
    <dbReference type="NCBI Taxonomy" id="74499"/>
    <lineage>
        <taxon>Eukaryota</taxon>
        <taxon>Fungi</taxon>
        <taxon>Dikarya</taxon>
        <taxon>Ascomycota</taxon>
        <taxon>Pezizomycotina</taxon>
        <taxon>Orbiliomycetes</taxon>
        <taxon>Orbiliales</taxon>
        <taxon>Orbiliaceae</taxon>
        <taxon>Drechslerella</taxon>
    </lineage>
</organism>